<dbReference type="EMBL" id="JXJN01013288">
    <property type="status" value="NOT_ANNOTATED_CDS"/>
    <property type="molecule type" value="Genomic_DNA"/>
</dbReference>
<sequence>MKISKLQYVFLNDNRIEQICSTQKLQSMKFIRMLNLCGNPFCELAAVRGQLRVHFTLTIEGERSFRSPSSQEHEIILYELFEQKFAAVTDDLNDFEADEEENYLIGKITNGLDSTDDSSLEDDLEVFLLNIRLITLTLFLSLQDTSILIPELSRYITNFS</sequence>
<name>A0A1B0BF60_9MUSC</name>
<dbReference type="InterPro" id="IPR001611">
    <property type="entry name" value="Leu-rich_rpt"/>
</dbReference>
<dbReference type="EnsemblMetazoa" id="GPPI028067-RA">
    <property type="protein sequence ID" value="GPPI028067-PA"/>
    <property type="gene ID" value="GPPI028067"/>
</dbReference>
<dbReference type="Proteomes" id="UP000092460">
    <property type="component" value="Unassembled WGS sequence"/>
</dbReference>
<dbReference type="PROSITE" id="PS51450">
    <property type="entry name" value="LRR"/>
    <property type="match status" value="1"/>
</dbReference>
<reference evidence="1" key="2">
    <citation type="submission" date="2020-05" db="UniProtKB">
        <authorList>
            <consortium name="EnsemblMetazoa"/>
        </authorList>
    </citation>
    <scope>IDENTIFICATION</scope>
    <source>
        <strain evidence="1">IAEA</strain>
    </source>
</reference>
<evidence type="ECO:0008006" key="3">
    <source>
        <dbReference type="Google" id="ProtNLM"/>
    </source>
</evidence>
<accession>A0A1B0BF60</accession>
<evidence type="ECO:0000313" key="2">
    <source>
        <dbReference type="Proteomes" id="UP000092460"/>
    </source>
</evidence>
<protein>
    <recommendedName>
        <fullName evidence="3">U2A'/phosphoprotein 32 family A C-terminal domain-containing protein</fullName>
    </recommendedName>
</protein>
<proteinExistence type="predicted"/>
<organism evidence="1 2">
    <name type="scientific">Glossina palpalis gambiensis</name>
    <dbReference type="NCBI Taxonomy" id="67801"/>
    <lineage>
        <taxon>Eukaryota</taxon>
        <taxon>Metazoa</taxon>
        <taxon>Ecdysozoa</taxon>
        <taxon>Arthropoda</taxon>
        <taxon>Hexapoda</taxon>
        <taxon>Insecta</taxon>
        <taxon>Pterygota</taxon>
        <taxon>Neoptera</taxon>
        <taxon>Endopterygota</taxon>
        <taxon>Diptera</taxon>
        <taxon>Brachycera</taxon>
        <taxon>Muscomorpha</taxon>
        <taxon>Hippoboscoidea</taxon>
        <taxon>Glossinidae</taxon>
        <taxon>Glossina</taxon>
    </lineage>
</organism>
<dbReference type="Gene3D" id="3.80.10.10">
    <property type="entry name" value="Ribonuclease Inhibitor"/>
    <property type="match status" value="1"/>
</dbReference>
<dbReference type="SUPFAM" id="SSF52058">
    <property type="entry name" value="L domain-like"/>
    <property type="match status" value="1"/>
</dbReference>
<dbReference type="STRING" id="67801.A0A1B0BF60"/>
<evidence type="ECO:0000313" key="1">
    <source>
        <dbReference type="EnsemblMetazoa" id="GPPI028067-PA"/>
    </source>
</evidence>
<dbReference type="InterPro" id="IPR032675">
    <property type="entry name" value="LRR_dom_sf"/>
</dbReference>
<dbReference type="AlphaFoldDB" id="A0A1B0BF60"/>
<keyword evidence="2" id="KW-1185">Reference proteome</keyword>
<dbReference type="VEuPathDB" id="VectorBase:GPPI028067"/>
<reference evidence="2" key="1">
    <citation type="submission" date="2015-01" db="EMBL/GenBank/DDBJ databases">
        <authorList>
            <person name="Aksoy S."/>
            <person name="Warren W."/>
            <person name="Wilson R.K."/>
        </authorList>
    </citation>
    <scope>NUCLEOTIDE SEQUENCE [LARGE SCALE GENOMIC DNA]</scope>
    <source>
        <strain evidence="2">IAEA</strain>
    </source>
</reference>